<evidence type="ECO:0000313" key="5">
    <source>
        <dbReference type="Proteomes" id="UP000509241"/>
    </source>
</evidence>
<evidence type="ECO:0000313" key="4">
    <source>
        <dbReference type="EMBL" id="QLG50422.1"/>
    </source>
</evidence>
<dbReference type="AlphaFoldDB" id="A0A7D5KYC0"/>
<keyword evidence="2" id="KW-0472">Membrane</keyword>
<dbReference type="InterPro" id="IPR050261">
    <property type="entry name" value="FrsA_esterase"/>
</dbReference>
<dbReference type="InterPro" id="IPR000073">
    <property type="entry name" value="AB_hydrolase_1"/>
</dbReference>
<feature type="transmembrane region" description="Helical" evidence="2">
    <location>
        <begin position="532"/>
        <end position="552"/>
    </location>
</feature>
<dbReference type="InterPro" id="IPR029058">
    <property type="entry name" value="AB_hydrolase_fold"/>
</dbReference>
<evidence type="ECO:0000259" key="3">
    <source>
        <dbReference type="Pfam" id="PF00561"/>
    </source>
</evidence>
<feature type="transmembrane region" description="Helical" evidence="2">
    <location>
        <begin position="328"/>
        <end position="350"/>
    </location>
</feature>
<dbReference type="Proteomes" id="UP000509241">
    <property type="component" value="Chromosome"/>
</dbReference>
<feature type="domain" description="AB hydrolase-1" evidence="3">
    <location>
        <begin position="69"/>
        <end position="171"/>
    </location>
</feature>
<feature type="transmembrane region" description="Helical" evidence="2">
    <location>
        <begin position="286"/>
        <end position="307"/>
    </location>
</feature>
<dbReference type="EMBL" id="CP058601">
    <property type="protein sequence ID" value="QLG50422.1"/>
    <property type="molecule type" value="Genomic_DNA"/>
</dbReference>
<comment type="similarity">
    <text evidence="1">Belongs to the AB hydrolase superfamily. FUS2 hydrolase family.</text>
</comment>
<dbReference type="SUPFAM" id="SSF53474">
    <property type="entry name" value="alpha/beta-Hydrolases"/>
    <property type="match status" value="1"/>
</dbReference>
<dbReference type="GeneID" id="56035024"/>
<protein>
    <submittedName>
        <fullName evidence="4">Alpha/beta fold hydrolase</fullName>
    </submittedName>
</protein>
<sequence>MSTTRKQVVLLALSLLLVFSGSALAHWGQTAGGSIDVRHVEIDTENGGTIDGYLYVPEGVSADDPAPGVLAIHGYINSKETQSSFAIEYARRGYVVLAIDQPGHGYSDPPAFANGWGGPPALEYLSEHELVDEENIGLEGHSMGGWAVVSAAAEHPDSYESAVLVGSSTGSQGAPEGNETFPRNLGVVFADYDEFHWLMWETGTAPATSGSEKLQSVFGTDEAIEDETVYGSIEDGTARALFTPTTTHPGAHHTPAAVSDAVSWTQMTLDGADEDPGDHIWYWKEIGTAIALLGGFLFLFPAGSVLARPELFGDATRTQPDPITEHDRGWTVAALLTALLPVLLYYPTMLLGSLAMPVTAVTPQGETNGIVLWALANAVVIAALFGLWHRNTDRSLFDERYGLDVGDGAATIARSLAIAIGTVGGLYVLLWIVDTLFMTDFRAWILGLKLMSALHARIFVTYLPAFLAFFLALEVLLHGRLRTPETTQSLPRAIATNAAVLTGGFAVLLVVQYGVLFTTGALAIPITALQTIIAFQFLALLPVIAAVSTYFFHRTGRIWTGAFVNALLITWLIVASQAIHYPF</sequence>
<keyword evidence="4" id="KW-0378">Hydrolase</keyword>
<dbReference type="Gene3D" id="3.40.50.1820">
    <property type="entry name" value="alpha/beta hydrolase"/>
    <property type="match status" value="1"/>
</dbReference>
<feature type="transmembrane region" description="Helical" evidence="2">
    <location>
        <begin position="370"/>
        <end position="388"/>
    </location>
</feature>
<dbReference type="RefSeq" id="WP_179262907.1">
    <property type="nucleotide sequence ID" value="NZ_CP058601.1"/>
</dbReference>
<dbReference type="PANTHER" id="PTHR22946">
    <property type="entry name" value="DIENELACTONE HYDROLASE DOMAIN-CONTAINING PROTEIN-RELATED"/>
    <property type="match status" value="1"/>
</dbReference>
<dbReference type="PRINTS" id="PR00111">
    <property type="entry name" value="ABHYDROLASE"/>
</dbReference>
<proteinExistence type="inferred from homology"/>
<keyword evidence="5" id="KW-1185">Reference proteome</keyword>
<accession>A0A7D5KYC0</accession>
<feature type="transmembrane region" description="Helical" evidence="2">
    <location>
        <begin position="498"/>
        <end position="526"/>
    </location>
</feature>
<dbReference type="Pfam" id="PF00561">
    <property type="entry name" value="Abhydrolase_1"/>
    <property type="match status" value="1"/>
</dbReference>
<dbReference type="GO" id="GO:0016787">
    <property type="term" value="F:hydrolase activity"/>
    <property type="evidence" value="ECO:0007669"/>
    <property type="project" value="UniProtKB-KW"/>
</dbReference>
<organism evidence="4 5">
    <name type="scientific">Natrinema halophilum</name>
    <dbReference type="NCBI Taxonomy" id="1699371"/>
    <lineage>
        <taxon>Archaea</taxon>
        <taxon>Methanobacteriati</taxon>
        <taxon>Methanobacteriota</taxon>
        <taxon>Stenosarchaea group</taxon>
        <taxon>Halobacteria</taxon>
        <taxon>Halobacteriales</taxon>
        <taxon>Natrialbaceae</taxon>
        <taxon>Natrinema</taxon>
    </lineage>
</organism>
<keyword evidence="2" id="KW-0812">Transmembrane</keyword>
<dbReference type="KEGG" id="haly:HYG82_16995"/>
<evidence type="ECO:0000256" key="2">
    <source>
        <dbReference type="SAM" id="Phobius"/>
    </source>
</evidence>
<gene>
    <name evidence="4" type="ORF">HYG82_16995</name>
</gene>
<reference evidence="4 5" key="1">
    <citation type="submission" date="2020-07" db="EMBL/GenBank/DDBJ databases">
        <authorList>
            <person name="Cui H."/>
        </authorList>
    </citation>
    <scope>NUCLEOTIDE SEQUENCE [LARGE SCALE GENOMIC DNA]</scope>
    <source>
        <strain evidence="4 5">YPL8</strain>
    </source>
</reference>
<keyword evidence="2" id="KW-1133">Transmembrane helix</keyword>
<name>A0A7D5KYC0_9EURY</name>
<feature type="transmembrane region" description="Helical" evidence="2">
    <location>
        <begin position="559"/>
        <end position="579"/>
    </location>
</feature>
<evidence type="ECO:0000256" key="1">
    <source>
        <dbReference type="ARBA" id="ARBA00038115"/>
    </source>
</evidence>
<dbReference type="OrthoDB" id="292932at2157"/>
<feature type="transmembrane region" description="Helical" evidence="2">
    <location>
        <begin position="409"/>
        <end position="433"/>
    </location>
</feature>
<feature type="transmembrane region" description="Helical" evidence="2">
    <location>
        <begin position="453"/>
        <end position="477"/>
    </location>
</feature>